<dbReference type="InterPro" id="IPR004345">
    <property type="entry name" value="TB2_DP1_HVA22"/>
</dbReference>
<feature type="compositionally biased region" description="Basic and acidic residues" evidence="2">
    <location>
        <begin position="173"/>
        <end position="188"/>
    </location>
</feature>
<evidence type="ECO:0000313" key="3">
    <source>
        <dbReference type="EMBL" id="PQP92738.1"/>
    </source>
</evidence>
<keyword evidence="4" id="KW-1185">Reference proteome</keyword>
<dbReference type="PANTHER" id="PTHR12300:SF117">
    <property type="entry name" value="LP05237P-RELATED"/>
    <property type="match status" value="1"/>
</dbReference>
<name>A0A314XL08_PRUYE</name>
<organism evidence="3 4">
    <name type="scientific">Prunus yedoensis var. nudiflora</name>
    <dbReference type="NCBI Taxonomy" id="2094558"/>
    <lineage>
        <taxon>Eukaryota</taxon>
        <taxon>Viridiplantae</taxon>
        <taxon>Streptophyta</taxon>
        <taxon>Embryophyta</taxon>
        <taxon>Tracheophyta</taxon>
        <taxon>Spermatophyta</taxon>
        <taxon>Magnoliopsida</taxon>
        <taxon>eudicotyledons</taxon>
        <taxon>Gunneridae</taxon>
        <taxon>Pentapetalae</taxon>
        <taxon>rosids</taxon>
        <taxon>fabids</taxon>
        <taxon>Rosales</taxon>
        <taxon>Rosaceae</taxon>
        <taxon>Amygdaloideae</taxon>
        <taxon>Amygdaleae</taxon>
        <taxon>Prunus</taxon>
    </lineage>
</organism>
<protein>
    <recommendedName>
        <fullName evidence="1">HVA22-like protein</fullName>
    </recommendedName>
</protein>
<proteinExistence type="inferred from homology"/>
<reference evidence="3 4" key="1">
    <citation type="submission" date="2018-02" db="EMBL/GenBank/DDBJ databases">
        <title>Draft genome of wild Prunus yedoensis var. nudiflora.</title>
        <authorList>
            <person name="Baek S."/>
            <person name="Kim J.-H."/>
            <person name="Choi K."/>
            <person name="Kim G.-B."/>
            <person name="Cho A."/>
            <person name="Jang H."/>
            <person name="Shin C.-H."/>
            <person name="Yu H.-J."/>
            <person name="Mun J.-H."/>
        </authorList>
    </citation>
    <scope>NUCLEOTIDE SEQUENCE [LARGE SCALE GENOMIC DNA]</scope>
    <source>
        <strain evidence="4">cv. Jeju island</strain>
        <tissue evidence="3">Leaf</tissue>
    </source>
</reference>
<dbReference type="AlphaFoldDB" id="A0A314XL08"/>
<sequence>MLGSFLPRVLLMVFGYAYPAYECYKTVEKNKPEIEQLLFWCQYWILVAMLTVLERFGDALFSWVPIYNEAKLALFIYLWSSKEKGTAYLYNRFFRDFVAQHEAEIDSKILEFRVKTRDFANLSCQKALNYGQKGVYEILEYVSSHQSAPQPHSDQKQEKGTEKVIAGDQSEAVARDQRTTSDFEEKPTESVSLSENVFGCGLQIQAKSNGFQDHTSET</sequence>
<comment type="caution">
    <text evidence="3">The sequence shown here is derived from an EMBL/GenBank/DDBJ whole genome shotgun (WGS) entry which is preliminary data.</text>
</comment>
<evidence type="ECO:0000256" key="1">
    <source>
        <dbReference type="RuleBase" id="RU362006"/>
    </source>
</evidence>
<evidence type="ECO:0000256" key="2">
    <source>
        <dbReference type="SAM" id="MobiDB-lite"/>
    </source>
</evidence>
<accession>A0A314XL08</accession>
<gene>
    <name evidence="3" type="ORF">Pyn_11781</name>
</gene>
<dbReference type="EMBL" id="PJQY01002533">
    <property type="protein sequence ID" value="PQP92738.1"/>
    <property type="molecule type" value="Genomic_DNA"/>
</dbReference>
<feature type="compositionally biased region" description="Basic and acidic residues" evidence="2">
    <location>
        <begin position="153"/>
        <end position="162"/>
    </location>
</feature>
<dbReference type="PANTHER" id="PTHR12300">
    <property type="entry name" value="HVA22-LIKE PROTEINS"/>
    <property type="match status" value="1"/>
</dbReference>
<dbReference type="OrthoDB" id="434647at2759"/>
<comment type="subcellular location">
    <subcellularLocation>
        <location evidence="1">Membrane</location>
        <topology evidence="1">Multi-pass membrane protein</topology>
    </subcellularLocation>
</comment>
<feature type="region of interest" description="Disordered" evidence="2">
    <location>
        <begin position="147"/>
        <end position="192"/>
    </location>
</feature>
<comment type="similarity">
    <text evidence="1">Belongs to the DP1 family.</text>
</comment>
<evidence type="ECO:0000313" key="4">
    <source>
        <dbReference type="Proteomes" id="UP000250321"/>
    </source>
</evidence>
<dbReference type="GO" id="GO:0016020">
    <property type="term" value="C:membrane"/>
    <property type="evidence" value="ECO:0007669"/>
    <property type="project" value="UniProtKB-SubCell"/>
</dbReference>
<dbReference type="Proteomes" id="UP000250321">
    <property type="component" value="Unassembled WGS sequence"/>
</dbReference>
<dbReference type="Pfam" id="PF03134">
    <property type="entry name" value="TB2_DP1_HVA22"/>
    <property type="match status" value="1"/>
</dbReference>